<feature type="signal peptide" evidence="2">
    <location>
        <begin position="1"/>
        <end position="22"/>
    </location>
</feature>
<dbReference type="Proteomes" id="UP000005239">
    <property type="component" value="Unassembled WGS sequence"/>
</dbReference>
<feature type="region of interest" description="Disordered" evidence="1">
    <location>
        <begin position="103"/>
        <end position="142"/>
    </location>
</feature>
<protein>
    <submittedName>
        <fullName evidence="3">Uncharacterized protein</fullName>
    </submittedName>
</protein>
<keyword evidence="2" id="KW-0732">Signal</keyword>
<accession>A0A8R1Y6S9</accession>
<accession>A0A2A6CHV9</accession>
<evidence type="ECO:0000313" key="4">
    <source>
        <dbReference type="Proteomes" id="UP000005239"/>
    </source>
</evidence>
<dbReference type="AlphaFoldDB" id="A0A2A6CHV9"/>
<evidence type="ECO:0000313" key="3">
    <source>
        <dbReference type="EnsemblMetazoa" id="PPA04094.1"/>
    </source>
</evidence>
<feature type="compositionally biased region" description="Polar residues" evidence="1">
    <location>
        <begin position="130"/>
        <end position="142"/>
    </location>
</feature>
<dbReference type="OrthoDB" id="6337960at2759"/>
<evidence type="ECO:0000256" key="2">
    <source>
        <dbReference type="SAM" id="SignalP"/>
    </source>
</evidence>
<keyword evidence="4" id="KW-1185">Reference proteome</keyword>
<feature type="region of interest" description="Disordered" evidence="1">
    <location>
        <begin position="29"/>
        <end position="89"/>
    </location>
</feature>
<gene>
    <name evidence="3" type="primary">WBGene00093648</name>
</gene>
<reference evidence="4" key="1">
    <citation type="journal article" date="2008" name="Nat. Genet.">
        <title>The Pristionchus pacificus genome provides a unique perspective on nematode lifestyle and parasitism.</title>
        <authorList>
            <person name="Dieterich C."/>
            <person name="Clifton S.W."/>
            <person name="Schuster L.N."/>
            <person name="Chinwalla A."/>
            <person name="Delehaunty K."/>
            <person name="Dinkelacker I."/>
            <person name="Fulton L."/>
            <person name="Fulton R."/>
            <person name="Godfrey J."/>
            <person name="Minx P."/>
            <person name="Mitreva M."/>
            <person name="Roeseler W."/>
            <person name="Tian H."/>
            <person name="Witte H."/>
            <person name="Yang S.P."/>
            <person name="Wilson R.K."/>
            <person name="Sommer R.J."/>
        </authorList>
    </citation>
    <scope>NUCLEOTIDE SEQUENCE [LARGE SCALE GENOMIC DNA]</scope>
    <source>
        <strain evidence="4">PS312</strain>
    </source>
</reference>
<name>A0A2A6CHV9_PRIPA</name>
<proteinExistence type="predicted"/>
<dbReference type="EnsemblMetazoa" id="PPA04094.1">
    <property type="protein sequence ID" value="PPA04094.1"/>
    <property type="gene ID" value="WBGene00093648"/>
</dbReference>
<evidence type="ECO:0000256" key="1">
    <source>
        <dbReference type="SAM" id="MobiDB-lite"/>
    </source>
</evidence>
<sequence length="142" mass="15393">MSQLRVCAHWPTALSLIRLAMGQFLSGVAPSGASEGDDSHGTPKNTRATVDPRSPTLEFDRTPVKVESTPQLNNKAAAGHNGGENAQQQPAQLLQLQHRALETTPATARERPRTLHQKLVAEKHKKMSAAEQQHTATTPTSY</sequence>
<organism evidence="3 4">
    <name type="scientific">Pristionchus pacificus</name>
    <name type="common">Parasitic nematode worm</name>
    <dbReference type="NCBI Taxonomy" id="54126"/>
    <lineage>
        <taxon>Eukaryota</taxon>
        <taxon>Metazoa</taxon>
        <taxon>Ecdysozoa</taxon>
        <taxon>Nematoda</taxon>
        <taxon>Chromadorea</taxon>
        <taxon>Rhabditida</taxon>
        <taxon>Rhabditina</taxon>
        <taxon>Diplogasteromorpha</taxon>
        <taxon>Diplogasteroidea</taxon>
        <taxon>Neodiplogasteridae</taxon>
        <taxon>Pristionchus</taxon>
    </lineage>
</organism>
<feature type="chain" id="PRO_5043635436" evidence="2">
    <location>
        <begin position="23"/>
        <end position="142"/>
    </location>
</feature>
<reference evidence="3" key="2">
    <citation type="submission" date="2022-06" db="UniProtKB">
        <authorList>
            <consortium name="EnsemblMetazoa"/>
        </authorList>
    </citation>
    <scope>IDENTIFICATION</scope>
    <source>
        <strain evidence="3">PS312</strain>
    </source>
</reference>